<dbReference type="InterPro" id="IPR046341">
    <property type="entry name" value="SET_dom_sf"/>
</dbReference>
<dbReference type="GO" id="GO:0032259">
    <property type="term" value="P:methylation"/>
    <property type="evidence" value="ECO:0007669"/>
    <property type="project" value="UniProtKB-KW"/>
</dbReference>
<dbReference type="SUPFAM" id="SSF82199">
    <property type="entry name" value="SET domain"/>
    <property type="match status" value="1"/>
</dbReference>
<evidence type="ECO:0000256" key="2">
    <source>
        <dbReference type="ARBA" id="ARBA00004286"/>
    </source>
</evidence>
<keyword evidence="5" id="KW-0808">Transferase</keyword>
<evidence type="ECO:0000259" key="9">
    <source>
        <dbReference type="PROSITE" id="PS50868"/>
    </source>
</evidence>
<dbReference type="PROSITE" id="PS50280">
    <property type="entry name" value="SET"/>
    <property type="match status" value="1"/>
</dbReference>
<protein>
    <recommendedName>
        <fullName evidence="12">SET domain-containing protein</fullName>
    </recommendedName>
</protein>
<dbReference type="GO" id="GO:0008168">
    <property type="term" value="F:methyltransferase activity"/>
    <property type="evidence" value="ECO:0007669"/>
    <property type="project" value="UniProtKB-KW"/>
</dbReference>
<evidence type="ECO:0000313" key="11">
    <source>
        <dbReference type="Proteomes" id="UP000827892"/>
    </source>
</evidence>
<evidence type="ECO:0000256" key="6">
    <source>
        <dbReference type="ARBA" id="ARBA00022691"/>
    </source>
</evidence>
<keyword evidence="3" id="KW-0158">Chromosome</keyword>
<dbReference type="GO" id="GO:0005634">
    <property type="term" value="C:nucleus"/>
    <property type="evidence" value="ECO:0007669"/>
    <property type="project" value="UniProtKB-SubCell"/>
</dbReference>
<dbReference type="InterPro" id="IPR001214">
    <property type="entry name" value="SET_dom"/>
</dbReference>
<dbReference type="AlphaFoldDB" id="A0AAE9AB65"/>
<dbReference type="Gene3D" id="2.170.270.10">
    <property type="entry name" value="SET domain"/>
    <property type="match status" value="1"/>
</dbReference>
<name>A0AAE9AB65_CAEBR</name>
<dbReference type="InterPro" id="IPR003616">
    <property type="entry name" value="Post-SET_dom"/>
</dbReference>
<feature type="domain" description="Post-SET" evidence="9">
    <location>
        <begin position="209"/>
        <end position="225"/>
    </location>
</feature>
<proteinExistence type="predicted"/>
<dbReference type="PROSITE" id="PS50868">
    <property type="entry name" value="POST_SET"/>
    <property type="match status" value="1"/>
</dbReference>
<feature type="domain" description="SET" evidence="8">
    <location>
        <begin position="83"/>
        <end position="202"/>
    </location>
</feature>
<gene>
    <name evidence="10" type="ORF">L3Y34_002980</name>
</gene>
<evidence type="ECO:0000256" key="3">
    <source>
        <dbReference type="ARBA" id="ARBA00022454"/>
    </source>
</evidence>
<dbReference type="Pfam" id="PF00856">
    <property type="entry name" value="SET"/>
    <property type="match status" value="1"/>
</dbReference>
<dbReference type="KEGG" id="cbr:CBG_13673"/>
<evidence type="ECO:0000256" key="7">
    <source>
        <dbReference type="ARBA" id="ARBA00023242"/>
    </source>
</evidence>
<organism evidence="10 11">
    <name type="scientific">Caenorhabditis briggsae</name>
    <dbReference type="NCBI Taxonomy" id="6238"/>
    <lineage>
        <taxon>Eukaryota</taxon>
        <taxon>Metazoa</taxon>
        <taxon>Ecdysozoa</taxon>
        <taxon>Nematoda</taxon>
        <taxon>Chromadorea</taxon>
        <taxon>Rhabditida</taxon>
        <taxon>Rhabditina</taxon>
        <taxon>Rhabditomorpha</taxon>
        <taxon>Rhabditoidea</taxon>
        <taxon>Rhabditidae</taxon>
        <taxon>Peloderinae</taxon>
        <taxon>Caenorhabditis</taxon>
    </lineage>
</organism>
<sequence length="233" mass="26590">MCAPRKSLGTQNTKTRKIKIPKNHKCNYKFHKSLDDLKLKKVKIESCSSSCAKVCENALYHMECPSSCAGNCKNQNFKANDVSKVSVSHTVSKGFGLFAAFDIKKDDFVIAFTGDVISSNEYKMRILNYKKSKTFPYIYKSGPFYIDATERGNPAKYSNYACNFNMRTEKWQLDGKIEGFVALGFFAERRIKKGEELTIDYNFDEDESRKIKCLCQHPNCSGHMGRALASRRR</sequence>
<dbReference type="GO" id="GO:0005694">
    <property type="term" value="C:chromosome"/>
    <property type="evidence" value="ECO:0007669"/>
    <property type="project" value="UniProtKB-SubCell"/>
</dbReference>
<evidence type="ECO:0000256" key="4">
    <source>
        <dbReference type="ARBA" id="ARBA00022603"/>
    </source>
</evidence>
<dbReference type="RefSeq" id="XP_002632451.2">
    <property type="nucleotide sequence ID" value="XM_002632405.2"/>
</dbReference>
<reference evidence="10 11" key="1">
    <citation type="submission" date="2022-05" db="EMBL/GenBank/DDBJ databases">
        <title>Chromosome-level reference genomes for two strains of Caenorhabditis briggsae: an improved platform for comparative genomics.</title>
        <authorList>
            <person name="Stevens L."/>
            <person name="Andersen E.C."/>
        </authorList>
    </citation>
    <scope>NUCLEOTIDE SEQUENCE [LARGE SCALE GENOMIC DNA]</scope>
    <source>
        <strain evidence="10">QX1410_ONT</strain>
        <tissue evidence="10">Whole-organism</tissue>
    </source>
</reference>
<dbReference type="EMBL" id="CP090894">
    <property type="protein sequence ID" value="ULT93173.1"/>
    <property type="molecule type" value="Genomic_DNA"/>
</dbReference>
<evidence type="ECO:0000256" key="1">
    <source>
        <dbReference type="ARBA" id="ARBA00004123"/>
    </source>
</evidence>
<dbReference type="OMA" id="MELTINY"/>
<keyword evidence="6" id="KW-0949">S-adenosyl-L-methionine</keyword>
<comment type="subcellular location">
    <subcellularLocation>
        <location evidence="2">Chromosome</location>
    </subcellularLocation>
    <subcellularLocation>
        <location evidence="1">Nucleus</location>
    </subcellularLocation>
</comment>
<keyword evidence="4" id="KW-0489">Methyltransferase</keyword>
<dbReference type="InterPro" id="IPR050777">
    <property type="entry name" value="SET2_Histone-Lys_MeTrsfase"/>
</dbReference>
<evidence type="ECO:0000259" key="8">
    <source>
        <dbReference type="PROSITE" id="PS50280"/>
    </source>
</evidence>
<evidence type="ECO:0000256" key="5">
    <source>
        <dbReference type="ARBA" id="ARBA00022679"/>
    </source>
</evidence>
<keyword evidence="7" id="KW-0539">Nucleus</keyword>
<evidence type="ECO:0008006" key="12">
    <source>
        <dbReference type="Google" id="ProtNLM"/>
    </source>
</evidence>
<dbReference type="Proteomes" id="UP000827892">
    <property type="component" value="Chromosome IV"/>
</dbReference>
<evidence type="ECO:0000313" key="10">
    <source>
        <dbReference type="EMBL" id="ULT93173.1"/>
    </source>
</evidence>
<accession>A0AAE9AB65</accession>
<dbReference type="PANTHER" id="PTHR22884">
    <property type="entry name" value="SET DOMAIN PROTEINS"/>
    <property type="match status" value="1"/>
</dbReference>
<dbReference type="SMART" id="SM00317">
    <property type="entry name" value="SET"/>
    <property type="match status" value="1"/>
</dbReference>